<feature type="domain" description="DUF3347" evidence="2">
    <location>
        <begin position="95"/>
        <end position="187"/>
    </location>
</feature>
<dbReference type="Pfam" id="PF11827">
    <property type="entry name" value="DUF3347"/>
    <property type="match status" value="1"/>
</dbReference>
<evidence type="ECO:0000259" key="2">
    <source>
        <dbReference type="Pfam" id="PF11827"/>
    </source>
</evidence>
<dbReference type="EMBL" id="CP165625">
    <property type="protein sequence ID" value="XDU94613.1"/>
    <property type="molecule type" value="Genomic_DNA"/>
</dbReference>
<name>A0AB39W0P3_9FLAO</name>
<dbReference type="AlphaFoldDB" id="A0AB39W0P3"/>
<gene>
    <name evidence="4" type="ORF">AB3G34_12040</name>
</gene>
<proteinExistence type="predicted"/>
<feature type="chain" id="PRO_5044226383" evidence="1">
    <location>
        <begin position="18"/>
        <end position="231"/>
    </location>
</feature>
<protein>
    <submittedName>
        <fullName evidence="4">DUF3347 domain-containing protein</fullName>
    </submittedName>
</protein>
<feature type="domain" description="Heavy metal binding" evidence="3">
    <location>
        <begin position="41"/>
        <end position="64"/>
    </location>
</feature>
<evidence type="ECO:0000256" key="1">
    <source>
        <dbReference type="SAM" id="SignalP"/>
    </source>
</evidence>
<organism evidence="4">
    <name type="scientific">Flavobacterium sp. WC2409</name>
    <dbReference type="NCBI Taxonomy" id="3234139"/>
    <lineage>
        <taxon>Bacteria</taxon>
        <taxon>Pseudomonadati</taxon>
        <taxon>Bacteroidota</taxon>
        <taxon>Flavobacteriia</taxon>
        <taxon>Flavobacteriales</taxon>
        <taxon>Flavobacteriaceae</taxon>
        <taxon>Flavobacterium</taxon>
    </lineage>
</organism>
<dbReference type="Pfam" id="PF19335">
    <property type="entry name" value="HMBD"/>
    <property type="match status" value="1"/>
</dbReference>
<dbReference type="InterPro" id="IPR021782">
    <property type="entry name" value="DUF3347"/>
</dbReference>
<feature type="signal peptide" evidence="1">
    <location>
        <begin position="1"/>
        <end position="17"/>
    </location>
</feature>
<sequence>MKNVFKLSIILLVLAFASCKDNKTETKSEVNSEKTADNQLYSCPMHPKVTGAKGEACSVCGMSLSEPVVEAKPVVEAVKEVEIIKSNSSFSIDPILDNYLKLKNALTKDDSKGAAEAGKELYATLKNSNSDKIEANIKKTYADITDDAKEHAEHIGDNAGKIDHQREHFAMLSKDVNDLIKIFGTDKKIYKDYCPMYDQGKSGYWISEVKDIKNPYYGSEMLTCGGITKEW</sequence>
<evidence type="ECO:0000313" key="4">
    <source>
        <dbReference type="EMBL" id="XDU94613.1"/>
    </source>
</evidence>
<reference evidence="4" key="1">
    <citation type="submission" date="2024-07" db="EMBL/GenBank/DDBJ databases">
        <authorList>
            <person name="Biller S.J."/>
        </authorList>
    </citation>
    <scope>NUCLEOTIDE SEQUENCE</scope>
    <source>
        <strain evidence="4">WC2409</strain>
    </source>
</reference>
<evidence type="ECO:0000259" key="3">
    <source>
        <dbReference type="Pfam" id="PF19335"/>
    </source>
</evidence>
<dbReference type="InterPro" id="IPR045800">
    <property type="entry name" value="HMBD"/>
</dbReference>
<dbReference type="RefSeq" id="WP_367772095.1">
    <property type="nucleotide sequence ID" value="NZ_CP165625.1"/>
</dbReference>
<dbReference type="PROSITE" id="PS51257">
    <property type="entry name" value="PROKAR_LIPOPROTEIN"/>
    <property type="match status" value="1"/>
</dbReference>
<keyword evidence="1" id="KW-0732">Signal</keyword>
<dbReference type="GO" id="GO:0046872">
    <property type="term" value="F:metal ion binding"/>
    <property type="evidence" value="ECO:0007669"/>
    <property type="project" value="InterPro"/>
</dbReference>
<accession>A0AB39W0P3</accession>